<gene>
    <name evidence="1" type="ORF">FRX31_013809</name>
</gene>
<evidence type="ECO:0008006" key="3">
    <source>
        <dbReference type="Google" id="ProtNLM"/>
    </source>
</evidence>
<evidence type="ECO:0000313" key="2">
    <source>
        <dbReference type="Proteomes" id="UP000554482"/>
    </source>
</evidence>
<comment type="caution">
    <text evidence="1">The sequence shown here is derived from an EMBL/GenBank/DDBJ whole genome shotgun (WGS) entry which is preliminary data.</text>
</comment>
<evidence type="ECO:0000313" key="1">
    <source>
        <dbReference type="EMBL" id="KAF5196604.1"/>
    </source>
</evidence>
<dbReference type="OrthoDB" id="1678617at2759"/>
<keyword evidence="2" id="KW-1185">Reference proteome</keyword>
<reference evidence="1 2" key="1">
    <citation type="submission" date="2020-06" db="EMBL/GenBank/DDBJ databases">
        <title>Transcriptomic and genomic resources for Thalictrum thalictroides and T. hernandezii: Facilitating candidate gene discovery in an emerging model plant lineage.</title>
        <authorList>
            <person name="Arias T."/>
            <person name="Riano-Pachon D.M."/>
            <person name="Di Stilio V.S."/>
        </authorList>
    </citation>
    <scope>NUCLEOTIDE SEQUENCE [LARGE SCALE GENOMIC DNA]</scope>
    <source>
        <strain evidence="2">cv. WT478/WT964</strain>
        <tissue evidence="1">Leaves</tissue>
    </source>
</reference>
<dbReference type="UniPathway" id="UPA00767">
    <property type="reaction ID" value="UER00752"/>
</dbReference>
<organism evidence="1 2">
    <name type="scientific">Thalictrum thalictroides</name>
    <name type="common">Rue-anemone</name>
    <name type="synonym">Anemone thalictroides</name>
    <dbReference type="NCBI Taxonomy" id="46969"/>
    <lineage>
        <taxon>Eukaryota</taxon>
        <taxon>Viridiplantae</taxon>
        <taxon>Streptophyta</taxon>
        <taxon>Embryophyta</taxon>
        <taxon>Tracheophyta</taxon>
        <taxon>Spermatophyta</taxon>
        <taxon>Magnoliopsida</taxon>
        <taxon>Ranunculales</taxon>
        <taxon>Ranunculaceae</taxon>
        <taxon>Thalictroideae</taxon>
        <taxon>Thalictrum</taxon>
    </lineage>
</organism>
<sequence>MDVEVGPSSVRLKRGIVTSLLQQNRIVKVVLFKTYGQEHTTYDPLTILCDGCFSNCRSTKEFPSINLSTTLYSSPLPGYSLNLYYIKILDQSFFREIVFEELQTCNTSLTK</sequence>
<dbReference type="EMBL" id="JABWDY010015750">
    <property type="protein sequence ID" value="KAF5196604.1"/>
    <property type="molecule type" value="Genomic_DNA"/>
</dbReference>
<dbReference type="Proteomes" id="UP000554482">
    <property type="component" value="Unassembled WGS sequence"/>
</dbReference>
<name>A0A7J6WGN9_THATH</name>
<accession>A0A7J6WGN9</accession>
<protein>
    <recommendedName>
        <fullName evidence="3">Squalene monooxygenase</fullName>
    </recommendedName>
</protein>
<proteinExistence type="predicted"/>
<dbReference type="AlphaFoldDB" id="A0A7J6WGN9"/>